<protein>
    <submittedName>
        <fullName evidence="7">4Fe-4S dicluster domain-containing protein</fullName>
    </submittedName>
</protein>
<dbReference type="PANTHER" id="PTHR43255">
    <property type="entry name" value="IRON-SULFUR-BINDING OXIDOREDUCTASE FADF-RELATED-RELATED"/>
    <property type="match status" value="1"/>
</dbReference>
<accession>A0A921AUN4</accession>
<dbReference type="InterPro" id="IPR017900">
    <property type="entry name" value="4Fe4S_Fe_S_CS"/>
</dbReference>
<keyword evidence="4" id="KW-0408">Iron</keyword>
<dbReference type="PROSITE" id="PS00198">
    <property type="entry name" value="4FE4S_FER_1"/>
    <property type="match status" value="1"/>
</dbReference>
<dbReference type="GO" id="GO:0046872">
    <property type="term" value="F:metal ion binding"/>
    <property type="evidence" value="ECO:0007669"/>
    <property type="project" value="UniProtKB-KW"/>
</dbReference>
<organism evidence="7 8">
    <name type="scientific">Mailhella massiliensis</name>
    <dbReference type="NCBI Taxonomy" id="1903261"/>
    <lineage>
        <taxon>Bacteria</taxon>
        <taxon>Pseudomonadati</taxon>
        <taxon>Thermodesulfobacteriota</taxon>
        <taxon>Desulfovibrionia</taxon>
        <taxon>Desulfovibrionales</taxon>
        <taxon>Desulfovibrionaceae</taxon>
        <taxon>Mailhella</taxon>
    </lineage>
</organism>
<dbReference type="AlphaFoldDB" id="A0A921AUN4"/>
<dbReference type="PANTHER" id="PTHR43255:SF1">
    <property type="entry name" value="IRON-SULFUR-BINDING OXIDOREDUCTASE FADF-RELATED"/>
    <property type="match status" value="1"/>
</dbReference>
<dbReference type="Pfam" id="PF13534">
    <property type="entry name" value="Fer4_17"/>
    <property type="match status" value="1"/>
</dbReference>
<dbReference type="GO" id="GO:0051539">
    <property type="term" value="F:4 iron, 4 sulfur cluster binding"/>
    <property type="evidence" value="ECO:0007669"/>
    <property type="project" value="UniProtKB-KW"/>
</dbReference>
<evidence type="ECO:0000256" key="5">
    <source>
        <dbReference type="ARBA" id="ARBA00023014"/>
    </source>
</evidence>
<sequence>MNITRLDKARDLKFKHQVEEESGQNLSACYQCGKCTAGCPGAQFYDRQVSQIMRAVQMGLKEEALKNRSLWLCLSCSTCSARCPNNIDVAAVMETLRMMARREGWVQDRPIESFWKAFLDTVHATGRSYELGVMADYMGRTLRGWGNLEIAPTALMKKKMPFIPSVIHGREEVARIFKRYAEKRS</sequence>
<dbReference type="PROSITE" id="PS51379">
    <property type="entry name" value="4FE4S_FER_2"/>
    <property type="match status" value="1"/>
</dbReference>
<reference evidence="7" key="1">
    <citation type="journal article" date="2021" name="PeerJ">
        <title>Extensive microbial diversity within the chicken gut microbiome revealed by metagenomics and culture.</title>
        <authorList>
            <person name="Gilroy R."/>
            <person name="Ravi A."/>
            <person name="Getino M."/>
            <person name="Pursley I."/>
            <person name="Horton D.L."/>
            <person name="Alikhan N.F."/>
            <person name="Baker D."/>
            <person name="Gharbi K."/>
            <person name="Hall N."/>
            <person name="Watson M."/>
            <person name="Adriaenssens E.M."/>
            <person name="Foster-Nyarko E."/>
            <person name="Jarju S."/>
            <person name="Secka A."/>
            <person name="Antonio M."/>
            <person name="Oren A."/>
            <person name="Chaudhuri R.R."/>
            <person name="La Ragione R."/>
            <person name="Hildebrand F."/>
            <person name="Pallen M.J."/>
        </authorList>
    </citation>
    <scope>NUCLEOTIDE SEQUENCE</scope>
    <source>
        <strain evidence="7">ChiGjej2B2-19336</strain>
    </source>
</reference>
<dbReference type="SUPFAM" id="SSF46548">
    <property type="entry name" value="alpha-helical ferredoxin"/>
    <property type="match status" value="1"/>
</dbReference>
<dbReference type="InterPro" id="IPR017896">
    <property type="entry name" value="4Fe4S_Fe-S-bd"/>
</dbReference>
<name>A0A921AUN4_9BACT</name>
<keyword evidence="2" id="KW-0479">Metal-binding</keyword>
<evidence type="ECO:0000256" key="3">
    <source>
        <dbReference type="ARBA" id="ARBA00023002"/>
    </source>
</evidence>
<dbReference type="RefSeq" id="WP_304120402.1">
    <property type="nucleotide sequence ID" value="NZ_DYZA01000020.1"/>
</dbReference>
<evidence type="ECO:0000313" key="7">
    <source>
        <dbReference type="EMBL" id="HJD96220.1"/>
    </source>
</evidence>
<evidence type="ECO:0000259" key="6">
    <source>
        <dbReference type="PROSITE" id="PS51379"/>
    </source>
</evidence>
<gene>
    <name evidence="7" type="ORF">K8W16_01040</name>
</gene>
<dbReference type="InterPro" id="IPR009051">
    <property type="entry name" value="Helical_ferredxn"/>
</dbReference>
<evidence type="ECO:0000313" key="8">
    <source>
        <dbReference type="Proteomes" id="UP000698963"/>
    </source>
</evidence>
<keyword evidence="5" id="KW-0411">Iron-sulfur</keyword>
<reference evidence="7" key="2">
    <citation type="submission" date="2021-09" db="EMBL/GenBank/DDBJ databases">
        <authorList>
            <person name="Gilroy R."/>
        </authorList>
    </citation>
    <scope>NUCLEOTIDE SEQUENCE</scope>
    <source>
        <strain evidence="7">ChiGjej2B2-19336</strain>
    </source>
</reference>
<feature type="domain" description="4Fe-4S ferredoxin-type" evidence="6">
    <location>
        <begin position="20"/>
        <end position="48"/>
    </location>
</feature>
<dbReference type="Gene3D" id="1.10.1060.10">
    <property type="entry name" value="Alpha-helical ferredoxin"/>
    <property type="match status" value="1"/>
</dbReference>
<proteinExistence type="predicted"/>
<keyword evidence="3" id="KW-0560">Oxidoreductase</keyword>
<keyword evidence="1" id="KW-0004">4Fe-4S</keyword>
<dbReference type="InterPro" id="IPR051460">
    <property type="entry name" value="HdrC_iron-sulfur_subunit"/>
</dbReference>
<evidence type="ECO:0000256" key="2">
    <source>
        <dbReference type="ARBA" id="ARBA00022723"/>
    </source>
</evidence>
<dbReference type="EMBL" id="DYZA01000020">
    <property type="protein sequence ID" value="HJD96220.1"/>
    <property type="molecule type" value="Genomic_DNA"/>
</dbReference>
<dbReference type="Proteomes" id="UP000698963">
    <property type="component" value="Unassembled WGS sequence"/>
</dbReference>
<dbReference type="GO" id="GO:0005886">
    <property type="term" value="C:plasma membrane"/>
    <property type="evidence" value="ECO:0007669"/>
    <property type="project" value="TreeGrafter"/>
</dbReference>
<evidence type="ECO:0000256" key="4">
    <source>
        <dbReference type="ARBA" id="ARBA00023004"/>
    </source>
</evidence>
<evidence type="ECO:0000256" key="1">
    <source>
        <dbReference type="ARBA" id="ARBA00022485"/>
    </source>
</evidence>
<dbReference type="GO" id="GO:0016491">
    <property type="term" value="F:oxidoreductase activity"/>
    <property type="evidence" value="ECO:0007669"/>
    <property type="project" value="UniProtKB-KW"/>
</dbReference>
<comment type="caution">
    <text evidence="7">The sequence shown here is derived from an EMBL/GenBank/DDBJ whole genome shotgun (WGS) entry which is preliminary data.</text>
</comment>